<dbReference type="Proteomes" id="UP000241362">
    <property type="component" value="Unassembled WGS sequence"/>
</dbReference>
<reference evidence="1 2" key="1">
    <citation type="submission" date="2018-03" db="EMBL/GenBank/DDBJ databases">
        <title>Rhodobacter blasticus.</title>
        <authorList>
            <person name="Meyer T.E."/>
            <person name="Miller S."/>
            <person name="Lodha T."/>
            <person name="Gandham S."/>
            <person name="Chintalapati S."/>
            <person name="Chintalapati V.R."/>
        </authorList>
    </citation>
    <scope>NUCLEOTIDE SEQUENCE [LARGE SCALE GENOMIC DNA]</scope>
    <source>
        <strain evidence="1 2">DSM 2131</strain>
    </source>
</reference>
<organism evidence="1 2">
    <name type="scientific">Fuscovulum blasticum DSM 2131</name>
    <dbReference type="NCBI Taxonomy" id="1188250"/>
    <lineage>
        <taxon>Bacteria</taxon>
        <taxon>Pseudomonadati</taxon>
        <taxon>Pseudomonadota</taxon>
        <taxon>Alphaproteobacteria</taxon>
        <taxon>Rhodobacterales</taxon>
        <taxon>Paracoccaceae</taxon>
        <taxon>Pseudogemmobacter</taxon>
    </lineage>
</organism>
<sequence>MIAIWNKRREPLRAGRHEGLPPLDTDLRALAMAVVPEGETLPLRASPHARKRFEVRRDLVGKSELAALNALLIAHLRKQSYPDHAPQLFRRIWMEEADHLLQELSSRWLISSAITFGDHGETEAQRRIGLAMNVLFSQMKLYEFERVHSGVPADQPFRPRPGVKQILPMDLPGFALLSGGLDINLLAQIWSMALEEPIAGRLACHLLDKLNDDPRSLFRRISLMRADLIARRAAKAAGQAD</sequence>
<protein>
    <submittedName>
        <fullName evidence="1">Uncharacterized protein</fullName>
    </submittedName>
</protein>
<accession>A0A2T4JA19</accession>
<comment type="caution">
    <text evidence="1">The sequence shown here is derived from an EMBL/GenBank/DDBJ whole genome shotgun (WGS) entry which is preliminary data.</text>
</comment>
<dbReference type="AlphaFoldDB" id="A0A2T4JA19"/>
<dbReference type="RefSeq" id="WP_107673007.1">
    <property type="nucleotide sequence ID" value="NZ_PZKE01000006.1"/>
</dbReference>
<proteinExistence type="predicted"/>
<evidence type="ECO:0000313" key="2">
    <source>
        <dbReference type="Proteomes" id="UP000241362"/>
    </source>
</evidence>
<keyword evidence="2" id="KW-1185">Reference proteome</keyword>
<name>A0A2T4JA19_FUSBL</name>
<dbReference type="EMBL" id="PZKE01000006">
    <property type="protein sequence ID" value="PTE14755.1"/>
    <property type="molecule type" value="Genomic_DNA"/>
</dbReference>
<evidence type="ECO:0000313" key="1">
    <source>
        <dbReference type="EMBL" id="PTE14755.1"/>
    </source>
</evidence>
<gene>
    <name evidence="1" type="ORF">C5F44_08065</name>
</gene>